<dbReference type="RefSeq" id="WP_284255226.1">
    <property type="nucleotide sequence ID" value="NZ_BAAAQO010000004.1"/>
</dbReference>
<keyword evidence="4" id="KW-1185">Reference proteome</keyword>
<gene>
    <name evidence="3" type="ORF">GCM10025881_35280</name>
</gene>
<dbReference type="InterPro" id="IPR057204">
    <property type="entry name" value="DUF7882"/>
</dbReference>
<evidence type="ECO:0000259" key="2">
    <source>
        <dbReference type="Pfam" id="PF25355"/>
    </source>
</evidence>
<protein>
    <recommendedName>
        <fullName evidence="2">DUF7882 domain-containing protein</fullName>
    </recommendedName>
</protein>
<feature type="domain" description="DUF7882" evidence="2">
    <location>
        <begin position="1"/>
        <end position="94"/>
    </location>
</feature>
<name>A0ABQ6K8F2_9MICO</name>
<proteinExistence type="predicted"/>
<dbReference type="Pfam" id="PF25355">
    <property type="entry name" value="DUF7882"/>
    <property type="match status" value="1"/>
</dbReference>
<dbReference type="Proteomes" id="UP001157034">
    <property type="component" value="Unassembled WGS sequence"/>
</dbReference>
<evidence type="ECO:0000313" key="4">
    <source>
        <dbReference type="Proteomes" id="UP001157034"/>
    </source>
</evidence>
<dbReference type="EMBL" id="BSVB01000001">
    <property type="protein sequence ID" value="GMA96704.1"/>
    <property type="molecule type" value="Genomic_DNA"/>
</dbReference>
<reference evidence="4" key="1">
    <citation type="journal article" date="2019" name="Int. J. Syst. Evol. Microbiol.">
        <title>The Global Catalogue of Microorganisms (GCM) 10K type strain sequencing project: providing services to taxonomists for standard genome sequencing and annotation.</title>
        <authorList>
            <consortium name="The Broad Institute Genomics Platform"/>
            <consortium name="The Broad Institute Genome Sequencing Center for Infectious Disease"/>
            <person name="Wu L."/>
            <person name="Ma J."/>
        </authorList>
    </citation>
    <scope>NUCLEOTIDE SEQUENCE [LARGE SCALE GENOMIC DNA]</scope>
    <source>
        <strain evidence="4">NBRC 108894</strain>
    </source>
</reference>
<feature type="region of interest" description="Disordered" evidence="1">
    <location>
        <begin position="87"/>
        <end position="113"/>
    </location>
</feature>
<accession>A0ABQ6K8F2</accession>
<comment type="caution">
    <text evidence="3">The sequence shown here is derived from an EMBL/GenBank/DDBJ whole genome shotgun (WGS) entry which is preliminary data.</text>
</comment>
<sequence length="113" mass="12124">MGRILYGGHGTPIELDDRAMAHLQAVIANKLRRGEGFFLNWKGGSDDAHSAAWIAPDIPLFFEYDGGRNLELNRHWLEVMTMGANSNGGLQLGAEPTPTTPTPTVSDGHGAPA</sequence>
<organism evidence="3 4">
    <name type="scientific">Pseudolysinimonas kribbensis</name>
    <dbReference type="NCBI Taxonomy" id="433641"/>
    <lineage>
        <taxon>Bacteria</taxon>
        <taxon>Bacillati</taxon>
        <taxon>Actinomycetota</taxon>
        <taxon>Actinomycetes</taxon>
        <taxon>Micrococcales</taxon>
        <taxon>Microbacteriaceae</taxon>
        <taxon>Pseudolysinimonas</taxon>
    </lineage>
</organism>
<evidence type="ECO:0000313" key="3">
    <source>
        <dbReference type="EMBL" id="GMA96704.1"/>
    </source>
</evidence>
<evidence type="ECO:0000256" key="1">
    <source>
        <dbReference type="SAM" id="MobiDB-lite"/>
    </source>
</evidence>